<sequence length="330" mass="37519">MLTKIKSLFKIESKINSLSKQVKALEDKLESKVETNTQLILQLKAKLEEKSSEEKLLLGTLASSITRLADNVPNLQSTEFKVFSQWGDDGIIQYLLSQIEIPIKTFIEFGVENYTESNTRFLLMHNNWSGLIMDGSLDNIKYVKNDSIYWKYNLKAKTAFVTAENINDLIVEEGIQGEIGILHIDIDGNDYWIWKNVNAVNAAIVIVEYNSVFGADRAVTIPYQKDFIRSKAHYSNLYYGTSLLSLCDLAEEKGYYFVGCNSAGNNAYFVRKDKIGELHPISCQDGYVLSQFRESRDKSGALTFLTGEKRINEIEGLDVFNTRSNMLEKF</sequence>
<protein>
    <recommendedName>
        <fullName evidence="4">NADH dehydrogenase</fullName>
    </recommendedName>
</protein>
<feature type="coiled-coil region" evidence="1">
    <location>
        <begin position="8"/>
        <end position="35"/>
    </location>
</feature>
<gene>
    <name evidence="2" type="ORF">QNI19_02155</name>
</gene>
<keyword evidence="1" id="KW-0175">Coiled coil</keyword>
<accession>A0ABT7CDB6</accession>
<evidence type="ECO:0000313" key="2">
    <source>
        <dbReference type="EMBL" id="MDJ1491715.1"/>
    </source>
</evidence>
<keyword evidence="3" id="KW-1185">Reference proteome</keyword>
<dbReference type="EMBL" id="JASJOT010000001">
    <property type="protein sequence ID" value="MDJ1491715.1"/>
    <property type="molecule type" value="Genomic_DNA"/>
</dbReference>
<comment type="caution">
    <text evidence="2">The sequence shown here is derived from an EMBL/GenBank/DDBJ whole genome shotgun (WGS) entry which is preliminary data.</text>
</comment>
<evidence type="ECO:0000313" key="3">
    <source>
        <dbReference type="Proteomes" id="UP001228581"/>
    </source>
</evidence>
<proteinExistence type="predicted"/>
<dbReference type="RefSeq" id="WP_313991677.1">
    <property type="nucleotide sequence ID" value="NZ_JASJOT010000001.1"/>
</dbReference>
<organism evidence="2 3">
    <name type="scientific">Xanthocytophaga flava</name>
    <dbReference type="NCBI Taxonomy" id="3048013"/>
    <lineage>
        <taxon>Bacteria</taxon>
        <taxon>Pseudomonadati</taxon>
        <taxon>Bacteroidota</taxon>
        <taxon>Cytophagia</taxon>
        <taxon>Cytophagales</taxon>
        <taxon>Rhodocytophagaceae</taxon>
        <taxon>Xanthocytophaga</taxon>
    </lineage>
</organism>
<name>A0ABT7CDB6_9BACT</name>
<evidence type="ECO:0000256" key="1">
    <source>
        <dbReference type="SAM" id="Coils"/>
    </source>
</evidence>
<dbReference type="Proteomes" id="UP001228581">
    <property type="component" value="Unassembled WGS sequence"/>
</dbReference>
<evidence type="ECO:0008006" key="4">
    <source>
        <dbReference type="Google" id="ProtNLM"/>
    </source>
</evidence>
<reference evidence="2 3" key="1">
    <citation type="submission" date="2023-05" db="EMBL/GenBank/DDBJ databases">
        <authorList>
            <person name="Zhang X."/>
        </authorList>
    </citation>
    <scope>NUCLEOTIDE SEQUENCE [LARGE SCALE GENOMIC DNA]</scope>
    <source>
        <strain evidence="2 3">DM2B3-1</strain>
    </source>
</reference>